<dbReference type="PANTHER" id="PTHR46552">
    <property type="entry name" value="NADH-UBIQUINONE OXIDOREDUCTASE CHAIN 2"/>
    <property type="match status" value="1"/>
</dbReference>
<evidence type="ECO:0000256" key="8">
    <source>
        <dbReference type="ARBA" id="ARBA00022792"/>
    </source>
</evidence>
<reference evidence="21" key="1">
    <citation type="journal article" date="1999" name="Evolution">
        <title>THE EVOLUTION OF DIAPAUSE IN THE KILLIFISH FAMILY RIVULIDAE (ATHERINOMORPHA, CYPRINODONTIFORMES): A MOLECULAR PHYLOGENETIC AND BIOGEOGRAPHIC PERSPECTIVE.</title>
        <authorList>
            <person name="Hrbek T."/>
            <person name="Larson A."/>
        </authorList>
    </citation>
    <scope>NUCLEOTIDE SEQUENCE</scope>
</reference>
<keyword evidence="13 17" id="KW-0830">Ubiquinone</keyword>
<dbReference type="InterPro" id="IPR003917">
    <property type="entry name" value="NADH_UbQ_OxRdtase_chain2"/>
</dbReference>
<dbReference type="PANTHER" id="PTHR46552:SF1">
    <property type="entry name" value="NADH-UBIQUINONE OXIDOREDUCTASE CHAIN 2"/>
    <property type="match status" value="1"/>
</dbReference>
<keyword evidence="7 17" id="KW-0812">Transmembrane</keyword>
<feature type="transmembrane region" description="Helical" evidence="17">
    <location>
        <begin position="276"/>
        <end position="295"/>
    </location>
</feature>
<protein>
    <recommendedName>
        <fullName evidence="4 17">NADH-ubiquinone oxidoreductase chain 2</fullName>
        <ecNumber evidence="3 17">7.1.1.2</ecNumber>
    </recommendedName>
</protein>
<evidence type="ECO:0000256" key="18">
    <source>
        <dbReference type="SAM" id="SignalP"/>
    </source>
</evidence>
<keyword evidence="14 17" id="KW-0496">Mitochondrion</keyword>
<evidence type="ECO:0000313" key="21">
    <source>
        <dbReference type="EMBL" id="AAF03006.1"/>
    </source>
</evidence>
<keyword evidence="8 17" id="KW-0999">Mitochondrion inner membrane</keyword>
<dbReference type="Pfam" id="PF06444">
    <property type="entry name" value="NADH_dehy_S2_C"/>
    <property type="match status" value="1"/>
</dbReference>
<feature type="transmembrane region" description="Helical" evidence="17">
    <location>
        <begin position="59"/>
        <end position="81"/>
    </location>
</feature>
<evidence type="ECO:0000256" key="15">
    <source>
        <dbReference type="ARBA" id="ARBA00023136"/>
    </source>
</evidence>
<evidence type="ECO:0000256" key="3">
    <source>
        <dbReference type="ARBA" id="ARBA00012944"/>
    </source>
</evidence>
<feature type="transmembrane region" description="Helical" evidence="17">
    <location>
        <begin position="325"/>
        <end position="348"/>
    </location>
</feature>
<evidence type="ECO:0000256" key="9">
    <source>
        <dbReference type="ARBA" id="ARBA00022967"/>
    </source>
</evidence>
<feature type="domain" description="NADH:quinone oxidoreductase/Mrp antiporter transmembrane" evidence="19">
    <location>
        <begin position="23"/>
        <end position="289"/>
    </location>
</feature>
<evidence type="ECO:0000256" key="12">
    <source>
        <dbReference type="ARBA" id="ARBA00023027"/>
    </source>
</evidence>
<evidence type="ECO:0000256" key="1">
    <source>
        <dbReference type="ARBA" id="ARBA00004448"/>
    </source>
</evidence>
<feature type="chain" id="PRO_5004333056" description="NADH-ubiquinone oxidoreductase chain 2" evidence="18">
    <location>
        <begin position="17"/>
        <end position="350"/>
    </location>
</feature>
<keyword evidence="6 17" id="KW-0679">Respiratory chain</keyword>
<comment type="subcellular location">
    <subcellularLocation>
        <location evidence="1 17">Mitochondrion inner membrane</location>
        <topology evidence="1 17">Multi-pass membrane protein</topology>
    </subcellularLocation>
</comment>
<dbReference type="GO" id="GO:0006120">
    <property type="term" value="P:mitochondrial electron transport, NADH to ubiquinone"/>
    <property type="evidence" value="ECO:0007669"/>
    <property type="project" value="InterPro"/>
</dbReference>
<evidence type="ECO:0000256" key="17">
    <source>
        <dbReference type="RuleBase" id="RU003403"/>
    </source>
</evidence>
<dbReference type="InterPro" id="IPR010933">
    <property type="entry name" value="NADH_DH_su2_C"/>
</dbReference>
<comment type="similarity">
    <text evidence="2 17">Belongs to the complex I subunit 2 family.</text>
</comment>
<evidence type="ECO:0000256" key="11">
    <source>
        <dbReference type="ARBA" id="ARBA00022989"/>
    </source>
</evidence>
<organism evidence="21">
    <name type="scientific">Neofundulus sp. Paraguay</name>
    <dbReference type="NCBI Taxonomy" id="105042"/>
    <lineage>
        <taxon>Eukaryota</taxon>
        <taxon>Metazoa</taxon>
        <taxon>Chordata</taxon>
        <taxon>Craniata</taxon>
        <taxon>Vertebrata</taxon>
        <taxon>Euteleostomi</taxon>
        <taxon>Actinopterygii</taxon>
        <taxon>Neopterygii</taxon>
        <taxon>Teleostei</taxon>
        <taxon>Neoteleostei</taxon>
        <taxon>Acanthomorphata</taxon>
        <taxon>Ovalentaria</taxon>
        <taxon>Atherinomorphae</taxon>
        <taxon>Cyprinodontiformes</taxon>
        <taxon>Rivulidae</taxon>
        <taxon>Neofundulus</taxon>
    </lineage>
</organism>
<keyword evidence="5" id="KW-0813">Transport</keyword>
<evidence type="ECO:0000256" key="4">
    <source>
        <dbReference type="ARBA" id="ARBA00021008"/>
    </source>
</evidence>
<keyword evidence="9 17" id="KW-1278">Translocase</keyword>
<dbReference type="EMBL" id="AF092404">
    <property type="protein sequence ID" value="AAF03006.1"/>
    <property type="molecule type" value="Genomic_DNA"/>
</dbReference>
<dbReference type="EC" id="7.1.1.2" evidence="3 17"/>
<evidence type="ECO:0000256" key="6">
    <source>
        <dbReference type="ARBA" id="ARBA00022660"/>
    </source>
</evidence>
<keyword evidence="15 17" id="KW-0472">Membrane</keyword>
<evidence type="ECO:0000256" key="10">
    <source>
        <dbReference type="ARBA" id="ARBA00022982"/>
    </source>
</evidence>
<feature type="signal peptide" evidence="18">
    <location>
        <begin position="1"/>
        <end position="16"/>
    </location>
</feature>
<feature type="transmembrane region" description="Helical" evidence="17">
    <location>
        <begin position="152"/>
        <end position="172"/>
    </location>
</feature>
<evidence type="ECO:0000259" key="19">
    <source>
        <dbReference type="Pfam" id="PF00361"/>
    </source>
</evidence>
<evidence type="ECO:0000256" key="2">
    <source>
        <dbReference type="ARBA" id="ARBA00007012"/>
    </source>
</evidence>
<keyword evidence="10 17" id="KW-0249">Electron transport</keyword>
<keyword evidence="11 17" id="KW-1133">Transmembrane helix</keyword>
<evidence type="ECO:0000259" key="20">
    <source>
        <dbReference type="Pfam" id="PF06444"/>
    </source>
</evidence>
<dbReference type="InterPro" id="IPR050175">
    <property type="entry name" value="Complex_I_Subunit_2"/>
</dbReference>
<evidence type="ECO:0000256" key="13">
    <source>
        <dbReference type="ARBA" id="ARBA00023075"/>
    </source>
</evidence>
<feature type="transmembrane region" description="Helical" evidence="17">
    <location>
        <begin position="204"/>
        <end position="223"/>
    </location>
</feature>
<dbReference type="GO" id="GO:0008137">
    <property type="term" value="F:NADH dehydrogenase (ubiquinone) activity"/>
    <property type="evidence" value="ECO:0007669"/>
    <property type="project" value="UniProtKB-EC"/>
</dbReference>
<sequence length="350" mass="38789">MSPLILILMAFSLCLGTLITLSSSHWLLAWMGLEINTFAIIPLMAQNQSPRAMEAATKYFIVQVTAATLLLFASISNAWLIGQWSMQQMNHPLSLIMLYSAMALKLGLAPVHAWLPEVMQGLNFPTGLLLSTWQKLAPLSIMMQLPNNNPSSTTLILMALLSILVGGWGGLNQTQLRKILGYSSIAHLGWMFLVLQYLPALTFMAFLLYVVLTFSTFLVFWYNKTSTINALSTSWMKMPTMSAISPLILLSLGGFPPLTGFLPKWMILSELTKQDLIFVATMAALSTLLSLYFYLRLSYAMALTTPPNNLPAFLPWRIKFLQPTLPLATSAMISLCLLPLTPTTLALFTL</sequence>
<comment type="function">
    <text evidence="17">Core subunit of the mitochondrial membrane respiratory chain NADH dehydrogenase (Complex I) which catalyzes electron transfer from NADH through the respiratory chain, using ubiquinone as an electron acceptor. Essential for the catalytic activity and assembly of complex I.</text>
</comment>
<evidence type="ECO:0000256" key="7">
    <source>
        <dbReference type="ARBA" id="ARBA00022692"/>
    </source>
</evidence>
<keyword evidence="18" id="KW-0732">Signal</keyword>
<proteinExistence type="inferred from homology"/>
<name>Q9T680_9TELE</name>
<geneLocation type="mitochondrion" evidence="21"/>
<feature type="transmembrane region" description="Helical" evidence="17">
    <location>
        <begin position="235"/>
        <end position="256"/>
    </location>
</feature>
<evidence type="ECO:0000256" key="16">
    <source>
        <dbReference type="ARBA" id="ARBA00049551"/>
    </source>
</evidence>
<feature type="transmembrane region" description="Helical" evidence="17">
    <location>
        <begin position="179"/>
        <end position="198"/>
    </location>
</feature>
<evidence type="ECO:0000256" key="5">
    <source>
        <dbReference type="ARBA" id="ARBA00022448"/>
    </source>
</evidence>
<dbReference type="PRINTS" id="PR01436">
    <property type="entry name" value="NADHDHGNASE2"/>
</dbReference>
<dbReference type="InterPro" id="IPR001750">
    <property type="entry name" value="ND/Mrp_TM"/>
</dbReference>
<dbReference type="Pfam" id="PF00361">
    <property type="entry name" value="Proton_antipo_M"/>
    <property type="match status" value="1"/>
</dbReference>
<keyword evidence="12 17" id="KW-0520">NAD</keyword>
<feature type="transmembrane region" description="Helical" evidence="17">
    <location>
        <begin position="93"/>
        <end position="115"/>
    </location>
</feature>
<dbReference type="AlphaFoldDB" id="Q9T680"/>
<accession>Q9T680</accession>
<evidence type="ECO:0000256" key="14">
    <source>
        <dbReference type="ARBA" id="ARBA00023128"/>
    </source>
</evidence>
<feature type="domain" description="NADH dehydrogenase subunit 2 C-terminal" evidence="20">
    <location>
        <begin position="291"/>
        <end position="344"/>
    </location>
</feature>
<dbReference type="GO" id="GO:0005743">
    <property type="term" value="C:mitochondrial inner membrane"/>
    <property type="evidence" value="ECO:0007669"/>
    <property type="project" value="UniProtKB-SubCell"/>
</dbReference>
<comment type="catalytic activity">
    <reaction evidence="16 17">
        <text>a ubiquinone + NADH + 5 H(+)(in) = a ubiquinol + NAD(+) + 4 H(+)(out)</text>
        <dbReference type="Rhea" id="RHEA:29091"/>
        <dbReference type="Rhea" id="RHEA-COMP:9565"/>
        <dbReference type="Rhea" id="RHEA-COMP:9566"/>
        <dbReference type="ChEBI" id="CHEBI:15378"/>
        <dbReference type="ChEBI" id="CHEBI:16389"/>
        <dbReference type="ChEBI" id="CHEBI:17976"/>
        <dbReference type="ChEBI" id="CHEBI:57540"/>
        <dbReference type="ChEBI" id="CHEBI:57945"/>
        <dbReference type="EC" id="7.1.1.2"/>
    </reaction>
</comment>